<feature type="transmembrane region" description="Helical" evidence="9">
    <location>
        <begin position="1445"/>
        <end position="1468"/>
    </location>
</feature>
<evidence type="ECO:0000259" key="11">
    <source>
        <dbReference type="PROSITE" id="PS50856"/>
    </source>
</evidence>
<dbReference type="InterPro" id="IPR051277">
    <property type="entry name" value="SEZ6_CSMD_C4BPB_Regulators"/>
</dbReference>
<dbReference type="GeneID" id="119728066"/>
<evidence type="ECO:0000256" key="3">
    <source>
        <dbReference type="ARBA" id="ARBA00022729"/>
    </source>
</evidence>
<feature type="disulfide bond" evidence="8">
    <location>
        <begin position="1289"/>
        <end position="1316"/>
    </location>
</feature>
<organism evidence="14 15">
    <name type="scientific">Patiria miniata</name>
    <name type="common">Bat star</name>
    <name type="synonym">Asterina miniata</name>
    <dbReference type="NCBI Taxonomy" id="46514"/>
    <lineage>
        <taxon>Eukaryota</taxon>
        <taxon>Metazoa</taxon>
        <taxon>Echinodermata</taxon>
        <taxon>Eleutherozoa</taxon>
        <taxon>Asterozoa</taxon>
        <taxon>Asteroidea</taxon>
        <taxon>Valvatacea</taxon>
        <taxon>Valvatida</taxon>
        <taxon>Asterinidae</taxon>
        <taxon>Patiria</taxon>
    </lineage>
</organism>
<evidence type="ECO:0000256" key="2">
    <source>
        <dbReference type="ARBA" id="ARBA00022692"/>
    </source>
</evidence>
<dbReference type="Pfam" id="PF23263">
    <property type="entry name" value="C8-3_MUC4"/>
    <property type="match status" value="1"/>
</dbReference>
<dbReference type="Pfam" id="PF00094">
    <property type="entry name" value="VWD"/>
    <property type="match status" value="1"/>
</dbReference>
<keyword evidence="15" id="KW-1185">Reference proteome</keyword>
<dbReference type="InterPro" id="IPR056619">
    <property type="entry name" value="C8-3_MUC4"/>
</dbReference>
<feature type="domain" description="AMOP" evidence="11">
    <location>
        <begin position="677"/>
        <end position="808"/>
    </location>
</feature>
<dbReference type="OrthoDB" id="6051552at2759"/>
<dbReference type="Pfam" id="PF00084">
    <property type="entry name" value="Sushi"/>
    <property type="match status" value="6"/>
</dbReference>
<dbReference type="PANTHER" id="PTHR45656:SF4">
    <property type="entry name" value="PROTEIN CBR-CLEC-78"/>
    <property type="match status" value="1"/>
</dbReference>
<name>A0A913ZX22_PATMI</name>
<dbReference type="RefSeq" id="XP_038056069.1">
    <property type="nucleotide sequence ID" value="XM_038200141.1"/>
</dbReference>
<evidence type="ECO:0000256" key="7">
    <source>
        <dbReference type="ARBA" id="ARBA00023157"/>
    </source>
</evidence>
<comment type="subcellular location">
    <subcellularLocation>
        <location evidence="1">Membrane</location>
    </subcellularLocation>
</comment>
<dbReference type="Pfam" id="PF17517">
    <property type="entry name" value="IgGFc_binding"/>
    <property type="match status" value="1"/>
</dbReference>
<feature type="disulfide bond" evidence="8">
    <location>
        <begin position="1346"/>
        <end position="1373"/>
    </location>
</feature>
<keyword evidence="8" id="KW-0768">Sushi</keyword>
<keyword evidence="4" id="KW-0677">Repeat</keyword>
<dbReference type="CDD" id="cd00033">
    <property type="entry name" value="CCP"/>
    <property type="match status" value="6"/>
</dbReference>
<dbReference type="PROSITE" id="PS51233">
    <property type="entry name" value="VWFD"/>
    <property type="match status" value="1"/>
</dbReference>
<sequence length="1476" mass="160155">MKHLLKRHHFWLVILLTLAFPELSASALDLELPDNNQPRCVGISRGKHFFLGFIDNYDDKNLASRELFILVVAFSNQQTTVTISSKHKITGKPFQETFVIDAGGFIRTNIPVELVMENTERSQKVLEISASSDVSAYGLMYQDYTTDGFLGIPTNNLGTQYVVTTSRPSGDQRSQFAVLGTEDSTLVQVILRGAVIFEGQRYSPGDVLRFTVNNLEAVQIQGRRSEDLTGSIIQSDKPVAVFSGNECTNHAGSYCDMVTEQLIPVKSWGQRHIYTAARSDDDNIYRIVAYFSETNLTIPGFEHQSLEPGEFWEGRLSGSGLVTSSKPALMMQHLASINGITVDPSIIQVPAEEHFGFVFGFTTPPHSGGDSGGYFNFINIIVKNDSRETIFLNGSPINDTNVHESDVPYTSYISLTVQLPKGEGVYYVEQTYPYSSPLSVIVYGYEDDESYGYAAGLSLPANKQVLSLTPYYLRELGGELFTVTVPCLQTNLASFQDAKCKFATSLGDVLVPGERTDSYTVICITPTLYKNGLTSVYVSLDDGESFPYSGIVYVASEEDLAPLVQIQQMKSEYGNDIVDLTLDDPIIISWDPKSIGEGVSHVTVMTQETDYDSEGNPVLMESVTVKNNVLNNGRLTIHASDLESLTGDDLSLQALYLTPSAVQKRAIPIVIVWAIRIYTVYKIVKRTCTISKYHFKTTVPTGLPACPCNTAQARQDLNIQEDNFAISFFHPGAENCYRSVNSLPNGAGQQCCYGKDGNILVGPPGGGTADRYGPGGSWNIIWHQWFDVLPWLCLCKLSNNCKEYYKYRPSDDCSDYDPPRPAGGTGDPHLTSLDGLKFTFNGAGEFLMASSAVHNLTFQARMERYRNTNASVYTAFVLHTNDSSQVQVQMSTMNETLILVDGEPLRLDSIPVKVHRLRGVQIRFNSVLTKINIAFSAGIAVTVYIDTDLEVMSFIAELGAKFEGQVQGLLGNLNGNPDDDLQFPNGTIMQPGSSLKELHEYGLEWLVAKEDSLFTYISPFDYSTYHLPEFSPTFEVPHLNQVSQDIKDLCVDSIECVFDAVITGSLSFANETLVVESTISEVQKGLVKIVSCGYPGDVEKGMLSGSLYLVNATVDVVCDDGLAVKGSSTLTCLEDGQWSSDLPVCVVNCGYPGDVENGMLSGSVYLVNATVDVACDDGFSLKGSSNLTCLQDGEWSSELPICVVNCGYPGDVENGMLSGSVYLVNATVDVACDDGFFLKGSSNLTCLQDGQWSSELPICVVNCGYPGDVENGLLSGSVYLVNATVDVACDAGFSLKGSSNLTCLQDGQWSSELPICVVNCGYPGDVENGMLSGSVYLVNATVGVACDDGFSLKGSSNLTCLQDGKWSSDLPICVVNCGYPGDVENGLLSGSVYLVNATVDVACDAGFSLKGSSNLTCLQDGQWSSDLPICVDVEDVEKTGLHPGIIAAIAVGGVLAILVVVFSIRYVLHKGKVGPE</sequence>
<dbReference type="PROSITE" id="PS50923">
    <property type="entry name" value="SUSHI"/>
    <property type="match status" value="6"/>
</dbReference>
<evidence type="ECO:0000313" key="14">
    <source>
        <dbReference type="EnsemblMetazoa" id="XP_038056069.1"/>
    </source>
</evidence>
<evidence type="ECO:0000259" key="12">
    <source>
        <dbReference type="PROSITE" id="PS50923"/>
    </source>
</evidence>
<dbReference type="GO" id="GO:0016020">
    <property type="term" value="C:membrane"/>
    <property type="evidence" value="ECO:0007669"/>
    <property type="project" value="UniProtKB-SubCell"/>
</dbReference>
<evidence type="ECO:0000256" key="8">
    <source>
        <dbReference type="PROSITE-ProRule" id="PRU00302"/>
    </source>
</evidence>
<evidence type="ECO:0000256" key="6">
    <source>
        <dbReference type="ARBA" id="ARBA00023136"/>
    </source>
</evidence>
<feature type="domain" description="Sushi" evidence="12">
    <location>
        <begin position="1147"/>
        <end position="1204"/>
    </location>
</feature>
<keyword evidence="2 9" id="KW-0812">Transmembrane</keyword>
<feature type="domain" description="Sushi" evidence="12">
    <location>
        <begin position="1261"/>
        <end position="1318"/>
    </location>
</feature>
<proteinExistence type="predicted"/>
<evidence type="ECO:0000256" key="1">
    <source>
        <dbReference type="ARBA" id="ARBA00004370"/>
    </source>
</evidence>
<keyword evidence="5 9" id="KW-1133">Transmembrane helix</keyword>
<comment type="caution">
    <text evidence="8">Lacks conserved residue(s) required for the propagation of feature annotation.</text>
</comment>
<feature type="domain" description="Sushi" evidence="12">
    <location>
        <begin position="1375"/>
        <end position="1432"/>
    </location>
</feature>
<keyword evidence="6 9" id="KW-0472">Membrane</keyword>
<dbReference type="PROSITE" id="PS50856">
    <property type="entry name" value="AMOP"/>
    <property type="match status" value="1"/>
</dbReference>
<feature type="disulfide bond" evidence="8">
    <location>
        <begin position="1175"/>
        <end position="1202"/>
    </location>
</feature>
<dbReference type="Gene3D" id="2.10.70.10">
    <property type="entry name" value="Complement Module, domain 1"/>
    <property type="match status" value="6"/>
</dbReference>
<feature type="domain" description="Sushi" evidence="12">
    <location>
        <begin position="1205"/>
        <end position="1259"/>
    </location>
</feature>
<feature type="chain" id="PRO_5036930108" evidence="10">
    <location>
        <begin position="27"/>
        <end position="1476"/>
    </location>
</feature>
<dbReference type="EnsemblMetazoa" id="XM_038200141.1">
    <property type="protein sequence ID" value="XP_038056069.1"/>
    <property type="gene ID" value="LOC119728066"/>
</dbReference>
<feature type="domain" description="Sushi" evidence="12">
    <location>
        <begin position="1319"/>
        <end position="1373"/>
    </location>
</feature>
<evidence type="ECO:0000256" key="4">
    <source>
        <dbReference type="ARBA" id="ARBA00022737"/>
    </source>
</evidence>
<dbReference type="SUPFAM" id="SSF57535">
    <property type="entry name" value="Complement control module/SCR domain"/>
    <property type="match status" value="6"/>
</dbReference>
<keyword evidence="7 8" id="KW-1015">Disulfide bond</keyword>
<dbReference type="Proteomes" id="UP000887568">
    <property type="component" value="Unplaced"/>
</dbReference>
<evidence type="ECO:0000256" key="5">
    <source>
        <dbReference type="ARBA" id="ARBA00022989"/>
    </source>
</evidence>
<accession>A0A913ZX22</accession>
<feature type="disulfide bond" evidence="8">
    <location>
        <begin position="1232"/>
        <end position="1259"/>
    </location>
</feature>
<evidence type="ECO:0000313" key="15">
    <source>
        <dbReference type="Proteomes" id="UP000887568"/>
    </source>
</evidence>
<dbReference type="SMART" id="SM00723">
    <property type="entry name" value="AMOP"/>
    <property type="match status" value="1"/>
</dbReference>
<feature type="disulfide bond" evidence="8">
    <location>
        <begin position="1118"/>
        <end position="1145"/>
    </location>
</feature>
<evidence type="ECO:0000256" key="10">
    <source>
        <dbReference type="SAM" id="SignalP"/>
    </source>
</evidence>
<feature type="domain" description="Sushi" evidence="12">
    <location>
        <begin position="1090"/>
        <end position="1145"/>
    </location>
</feature>
<protein>
    <submittedName>
        <fullName evidence="14">Uncharacterized protein</fullName>
    </submittedName>
</protein>
<dbReference type="InterPro" id="IPR001846">
    <property type="entry name" value="VWF_type-D"/>
</dbReference>
<feature type="signal peptide" evidence="10">
    <location>
        <begin position="1"/>
        <end position="26"/>
    </location>
</feature>
<feature type="disulfide bond" evidence="8">
    <location>
        <begin position="1403"/>
        <end position="1430"/>
    </location>
</feature>
<dbReference type="InterPro" id="IPR035234">
    <property type="entry name" value="IgGFc-bd_N"/>
</dbReference>
<dbReference type="InterPro" id="IPR000436">
    <property type="entry name" value="Sushi_SCR_CCP_dom"/>
</dbReference>
<dbReference type="InterPro" id="IPR035976">
    <property type="entry name" value="Sushi/SCR/CCP_sf"/>
</dbReference>
<dbReference type="SMART" id="SM00032">
    <property type="entry name" value="CCP"/>
    <property type="match status" value="6"/>
</dbReference>
<reference evidence="14" key="1">
    <citation type="submission" date="2022-11" db="UniProtKB">
        <authorList>
            <consortium name="EnsemblMetazoa"/>
        </authorList>
    </citation>
    <scope>IDENTIFICATION</scope>
</reference>
<dbReference type="InterPro" id="IPR005533">
    <property type="entry name" value="AMOP_dom"/>
</dbReference>
<evidence type="ECO:0000256" key="9">
    <source>
        <dbReference type="SAM" id="Phobius"/>
    </source>
</evidence>
<keyword evidence="3 10" id="KW-0732">Signal</keyword>
<dbReference type="Pfam" id="PF03782">
    <property type="entry name" value="AMOP"/>
    <property type="match status" value="1"/>
</dbReference>
<dbReference type="PANTHER" id="PTHR45656">
    <property type="entry name" value="PROTEIN CBR-CLEC-78"/>
    <property type="match status" value="1"/>
</dbReference>
<dbReference type="SMART" id="SM00216">
    <property type="entry name" value="VWD"/>
    <property type="match status" value="1"/>
</dbReference>
<feature type="domain" description="VWFD" evidence="13">
    <location>
        <begin position="820"/>
        <end position="1013"/>
    </location>
</feature>
<evidence type="ECO:0000259" key="13">
    <source>
        <dbReference type="PROSITE" id="PS51233"/>
    </source>
</evidence>